<evidence type="ECO:0000313" key="3">
    <source>
        <dbReference type="EMBL" id="MDO5971335.1"/>
    </source>
</evidence>
<dbReference type="RefSeq" id="WP_303279043.1">
    <property type="nucleotide sequence ID" value="NZ_JAUOEK010000152.1"/>
</dbReference>
<reference evidence="3" key="1">
    <citation type="submission" date="2023-07" db="EMBL/GenBank/DDBJ databases">
        <title>Two novel species in the genus Flavivirga.</title>
        <authorList>
            <person name="Kwon K."/>
        </authorList>
    </citation>
    <scope>NUCLEOTIDE SEQUENCE</scope>
    <source>
        <strain evidence="3">KCTC 52353</strain>
    </source>
</reference>
<organism evidence="3 4">
    <name type="scientific">Flavivirga aquimarina</name>
    <dbReference type="NCBI Taxonomy" id="2027862"/>
    <lineage>
        <taxon>Bacteria</taxon>
        <taxon>Pseudomonadati</taxon>
        <taxon>Bacteroidota</taxon>
        <taxon>Flavobacteriia</taxon>
        <taxon>Flavobacteriales</taxon>
        <taxon>Flavobacteriaceae</taxon>
        <taxon>Flavivirga</taxon>
    </lineage>
</organism>
<evidence type="ECO:0000256" key="1">
    <source>
        <dbReference type="SAM" id="SignalP"/>
    </source>
</evidence>
<protein>
    <submittedName>
        <fullName evidence="3">Fasciclin domain-containing protein</fullName>
    </submittedName>
</protein>
<dbReference type="SUPFAM" id="SSF82153">
    <property type="entry name" value="FAS1 domain"/>
    <property type="match status" value="1"/>
</dbReference>
<keyword evidence="1" id="KW-0732">Signal</keyword>
<dbReference type="SMART" id="SM00554">
    <property type="entry name" value="FAS1"/>
    <property type="match status" value="1"/>
</dbReference>
<name>A0ABT8WDU7_9FLAO</name>
<dbReference type="EMBL" id="JAUOEK010000152">
    <property type="protein sequence ID" value="MDO5971335.1"/>
    <property type="molecule type" value="Genomic_DNA"/>
</dbReference>
<dbReference type="Gene3D" id="2.30.180.10">
    <property type="entry name" value="FAS1 domain"/>
    <property type="match status" value="1"/>
</dbReference>
<dbReference type="Proteomes" id="UP001176883">
    <property type="component" value="Unassembled WGS sequence"/>
</dbReference>
<dbReference type="PANTHER" id="PTHR10900">
    <property type="entry name" value="PERIOSTIN-RELATED"/>
    <property type="match status" value="1"/>
</dbReference>
<dbReference type="InterPro" id="IPR050904">
    <property type="entry name" value="Adhesion/Biosynth-related"/>
</dbReference>
<dbReference type="PROSITE" id="PS50213">
    <property type="entry name" value="FAS1"/>
    <property type="match status" value="1"/>
</dbReference>
<dbReference type="Pfam" id="PF02469">
    <property type="entry name" value="Fasciclin"/>
    <property type="match status" value="1"/>
</dbReference>
<feature type="signal peptide" evidence="1">
    <location>
        <begin position="1"/>
        <end position="30"/>
    </location>
</feature>
<evidence type="ECO:0000259" key="2">
    <source>
        <dbReference type="PROSITE" id="PS50213"/>
    </source>
</evidence>
<keyword evidence="4" id="KW-1185">Reference proteome</keyword>
<evidence type="ECO:0000313" key="4">
    <source>
        <dbReference type="Proteomes" id="UP001176883"/>
    </source>
</evidence>
<proteinExistence type="predicted"/>
<dbReference type="InterPro" id="IPR000782">
    <property type="entry name" value="FAS1_domain"/>
</dbReference>
<feature type="chain" id="PRO_5047059464" evidence="1">
    <location>
        <begin position="31"/>
        <end position="505"/>
    </location>
</feature>
<feature type="domain" description="FAS1" evidence="2">
    <location>
        <begin position="43"/>
        <end position="168"/>
    </location>
</feature>
<accession>A0ABT8WDU7</accession>
<dbReference type="PANTHER" id="PTHR10900:SF77">
    <property type="entry name" value="FI19380P1"/>
    <property type="match status" value="1"/>
</dbReference>
<comment type="caution">
    <text evidence="3">The sequence shown here is derived from an EMBL/GenBank/DDBJ whole genome shotgun (WGS) entry which is preliminary data.</text>
</comment>
<dbReference type="InterPro" id="IPR036378">
    <property type="entry name" value="FAS1_dom_sf"/>
</dbReference>
<sequence>MKNRNNCILNFSRLLVIACLILCFSCKEEAWDDHYEQLDSRLENNIISILSEDPEYTTFVQLLEQTGYKSQLETSQAFTVWAPSNAALEQVSDNILNDPDLLKNLIGNHISLFSYNTTSNEQTFVKMFNNKYVEFINTNDDSSFGDVDLVEKDILASNGIIHTIDDVLEVNQNIWEYLNNNSAQFPSLMTFLSQFNEIVFDEENSIKTGTNSLGQTVYDSIFKLSNTYFKVIGDLNSEEKRYSFIGLTEPAYTGIYDVFKDYYQHPIADTIQVNTDRTIFSNLNFLAVDLNDLDGTPISTTTGNEVILDNTIAEDVALSNGNIFVVNTLDYNPKDVIYKPVKYEIEDSERRTIGNLSDLTIQKKFNITASGRFINDVNLAVNPDASESNNYFEIAFSNVLSASYTLHLKFAPIGASQQTKLKFELSYVDENNDIIVNQIPPIIVNNLEENLIQIGDTYTFPVYINQENDNNYYVKLKVFVDVSESELILYDRRFGIDYAELIPIE</sequence>
<gene>
    <name evidence="3" type="ORF">Q4Q35_16120</name>
</gene>